<reference evidence="6 7" key="1">
    <citation type="submission" date="2015-04" db="EMBL/GenBank/DDBJ databases">
        <authorList>
            <person name="Syromyatnikov M.Y."/>
            <person name="Popov V.N."/>
        </authorList>
    </citation>
    <scope>NUCLEOTIDE SEQUENCE [LARGE SCALE GENOMIC DNA]</scope>
    <source>
        <strain evidence="6 7">CECT 5292</strain>
    </source>
</reference>
<keyword evidence="4" id="KW-0804">Transcription</keyword>
<dbReference type="AlphaFoldDB" id="A0A0U1NI66"/>
<protein>
    <submittedName>
        <fullName evidence="6">Gcv operon activator</fullName>
    </submittedName>
</protein>
<sequence>MSRRQYNLPALTSLSVFETAARHLSFKHAAHELGVTPGAVSHQIKSLEADLGAPLFRRQHRGVELTEDGLALFEALAASFLRVSRCLEDIRQRDITRYVTVGSTTAVAGLWLSPSIIRFWRDFPDINVNQISNDRPFSVMDELDFFIRYGKDKDSGLEHTALYRDQLVPVASPELAQSLGGVSLSDIAAMRLIHLKSADRSWTNWADWFAALGHHGKVGAGPQVTSYAVALQLARKGAGVALGWRRLIDPALKSGRLVVLGDASLPAPKKFYLLGRADAQQTADALALKTWLLDEIKSSESNKFQVN</sequence>
<dbReference type="SUPFAM" id="SSF46785">
    <property type="entry name" value="Winged helix' DNA-binding domain"/>
    <property type="match status" value="1"/>
</dbReference>
<accession>A0A0U1NI66</accession>
<dbReference type="Proteomes" id="UP000048949">
    <property type="component" value="Unassembled WGS sequence"/>
</dbReference>
<dbReference type="InterPro" id="IPR000847">
    <property type="entry name" value="LysR_HTH_N"/>
</dbReference>
<dbReference type="GO" id="GO:0043565">
    <property type="term" value="F:sequence-specific DNA binding"/>
    <property type="evidence" value="ECO:0007669"/>
    <property type="project" value="TreeGrafter"/>
</dbReference>
<dbReference type="GO" id="GO:0003700">
    <property type="term" value="F:DNA-binding transcription factor activity"/>
    <property type="evidence" value="ECO:0007669"/>
    <property type="project" value="InterPro"/>
</dbReference>
<dbReference type="PRINTS" id="PR00039">
    <property type="entry name" value="HTHLYSR"/>
</dbReference>
<evidence type="ECO:0000256" key="2">
    <source>
        <dbReference type="ARBA" id="ARBA00023015"/>
    </source>
</evidence>
<evidence type="ECO:0000256" key="1">
    <source>
        <dbReference type="ARBA" id="ARBA00009437"/>
    </source>
</evidence>
<dbReference type="InterPro" id="IPR036388">
    <property type="entry name" value="WH-like_DNA-bd_sf"/>
</dbReference>
<keyword evidence="7" id="KW-1185">Reference proteome</keyword>
<gene>
    <name evidence="6" type="primary">gcvA_1</name>
    <name evidence="6" type="ORF">NIG5292_00444</name>
</gene>
<dbReference type="PANTHER" id="PTHR30537:SF26">
    <property type="entry name" value="GLYCINE CLEAVAGE SYSTEM TRANSCRIPTIONAL ACTIVATOR"/>
    <property type="match status" value="1"/>
</dbReference>
<dbReference type="GO" id="GO:0006351">
    <property type="term" value="P:DNA-templated transcription"/>
    <property type="evidence" value="ECO:0007669"/>
    <property type="project" value="TreeGrafter"/>
</dbReference>
<evidence type="ECO:0000259" key="5">
    <source>
        <dbReference type="PROSITE" id="PS50931"/>
    </source>
</evidence>
<evidence type="ECO:0000313" key="6">
    <source>
        <dbReference type="EMBL" id="CRK74414.1"/>
    </source>
</evidence>
<dbReference type="FunFam" id="1.10.10.10:FF:000038">
    <property type="entry name" value="Glycine cleavage system transcriptional activator"/>
    <property type="match status" value="1"/>
</dbReference>
<proteinExistence type="inferred from homology"/>
<dbReference type="STRING" id="282199.GCA_001049735_00444"/>
<dbReference type="PANTHER" id="PTHR30537">
    <property type="entry name" value="HTH-TYPE TRANSCRIPTIONAL REGULATOR"/>
    <property type="match status" value="1"/>
</dbReference>
<name>A0A0U1NI66_9RHOB</name>
<organism evidence="6 7">
    <name type="scientific">Nereida ignava</name>
    <dbReference type="NCBI Taxonomy" id="282199"/>
    <lineage>
        <taxon>Bacteria</taxon>
        <taxon>Pseudomonadati</taxon>
        <taxon>Pseudomonadota</taxon>
        <taxon>Alphaproteobacteria</taxon>
        <taxon>Rhodobacterales</taxon>
        <taxon>Roseobacteraceae</taxon>
        <taxon>Nereida</taxon>
    </lineage>
</organism>
<dbReference type="Gene3D" id="1.10.10.10">
    <property type="entry name" value="Winged helix-like DNA-binding domain superfamily/Winged helix DNA-binding domain"/>
    <property type="match status" value="1"/>
</dbReference>
<comment type="similarity">
    <text evidence="1">Belongs to the LysR transcriptional regulatory family.</text>
</comment>
<dbReference type="InterPro" id="IPR005119">
    <property type="entry name" value="LysR_subst-bd"/>
</dbReference>
<feature type="domain" description="HTH lysR-type" evidence="5">
    <location>
        <begin position="9"/>
        <end position="66"/>
    </location>
</feature>
<dbReference type="Pfam" id="PF00126">
    <property type="entry name" value="HTH_1"/>
    <property type="match status" value="1"/>
</dbReference>
<evidence type="ECO:0000256" key="3">
    <source>
        <dbReference type="ARBA" id="ARBA00023125"/>
    </source>
</evidence>
<dbReference type="PROSITE" id="PS50931">
    <property type="entry name" value="HTH_LYSR"/>
    <property type="match status" value="1"/>
</dbReference>
<keyword evidence="2" id="KW-0805">Transcription regulation</keyword>
<evidence type="ECO:0000256" key="4">
    <source>
        <dbReference type="ARBA" id="ARBA00023163"/>
    </source>
</evidence>
<dbReference type="EMBL" id="CVQV01000002">
    <property type="protein sequence ID" value="CRK74414.1"/>
    <property type="molecule type" value="Genomic_DNA"/>
</dbReference>
<evidence type="ECO:0000313" key="7">
    <source>
        <dbReference type="Proteomes" id="UP000048949"/>
    </source>
</evidence>
<dbReference type="OrthoDB" id="7328368at2"/>
<dbReference type="InterPro" id="IPR036390">
    <property type="entry name" value="WH_DNA-bd_sf"/>
</dbReference>
<dbReference type="InterPro" id="IPR058163">
    <property type="entry name" value="LysR-type_TF_proteobact-type"/>
</dbReference>
<dbReference type="Pfam" id="PF03466">
    <property type="entry name" value="LysR_substrate"/>
    <property type="match status" value="1"/>
</dbReference>
<keyword evidence="3" id="KW-0238">DNA-binding</keyword>
<dbReference type="RefSeq" id="WP_048597692.1">
    <property type="nucleotide sequence ID" value="NZ_CBFHGK010000006.1"/>
</dbReference>
<dbReference type="SUPFAM" id="SSF53850">
    <property type="entry name" value="Periplasmic binding protein-like II"/>
    <property type="match status" value="1"/>
</dbReference>
<dbReference type="Gene3D" id="3.40.190.10">
    <property type="entry name" value="Periplasmic binding protein-like II"/>
    <property type="match status" value="2"/>
</dbReference>